<keyword evidence="2" id="KW-0812">Transmembrane</keyword>
<feature type="compositionally biased region" description="Low complexity" evidence="1">
    <location>
        <begin position="187"/>
        <end position="198"/>
    </location>
</feature>
<dbReference type="EMBL" id="JAPQKT010000011">
    <property type="protein sequence ID" value="KAJ5216760.1"/>
    <property type="molecule type" value="Genomic_DNA"/>
</dbReference>
<dbReference type="PANTHER" id="PTHR28136">
    <property type="entry name" value="NUCLEUS EXPORT PROTEIN BRR6"/>
    <property type="match status" value="1"/>
</dbReference>
<evidence type="ECO:0000256" key="2">
    <source>
        <dbReference type="SAM" id="Phobius"/>
    </source>
</evidence>
<evidence type="ECO:0000313" key="4">
    <source>
        <dbReference type="EMBL" id="KAJ5216760.1"/>
    </source>
</evidence>
<dbReference type="GO" id="GO:0031965">
    <property type="term" value="C:nuclear membrane"/>
    <property type="evidence" value="ECO:0007669"/>
    <property type="project" value="InterPro"/>
</dbReference>
<dbReference type="OrthoDB" id="5961at2759"/>
<dbReference type="SMART" id="SM01042">
    <property type="entry name" value="Brr6_like_C_C"/>
    <property type="match status" value="1"/>
</dbReference>
<dbReference type="PANTHER" id="PTHR28136:SF1">
    <property type="entry name" value="NUCLEUS EXPORT PROTEIN BRL1"/>
    <property type="match status" value="1"/>
</dbReference>
<dbReference type="AlphaFoldDB" id="A0A9W9NBF6"/>
<accession>A0A9W9NBF6</accession>
<dbReference type="RefSeq" id="XP_056495039.1">
    <property type="nucleotide sequence ID" value="XM_056650530.1"/>
</dbReference>
<feature type="region of interest" description="Disordered" evidence="1">
    <location>
        <begin position="164"/>
        <end position="210"/>
    </location>
</feature>
<feature type="region of interest" description="Disordered" evidence="1">
    <location>
        <begin position="1"/>
        <end position="152"/>
    </location>
</feature>
<organism evidence="4 5">
    <name type="scientific">Penicillium citrinum</name>
    <dbReference type="NCBI Taxonomy" id="5077"/>
    <lineage>
        <taxon>Eukaryota</taxon>
        <taxon>Fungi</taxon>
        <taxon>Dikarya</taxon>
        <taxon>Ascomycota</taxon>
        <taxon>Pezizomycotina</taxon>
        <taxon>Eurotiomycetes</taxon>
        <taxon>Eurotiomycetidae</taxon>
        <taxon>Eurotiales</taxon>
        <taxon>Aspergillaceae</taxon>
        <taxon>Penicillium</taxon>
    </lineage>
</organism>
<dbReference type="Pfam" id="PF10104">
    <property type="entry name" value="Brr6_like_C_C"/>
    <property type="match status" value="1"/>
</dbReference>
<feature type="region of interest" description="Disordered" evidence="1">
    <location>
        <begin position="442"/>
        <end position="465"/>
    </location>
</feature>
<evidence type="ECO:0000256" key="1">
    <source>
        <dbReference type="SAM" id="MobiDB-lite"/>
    </source>
</evidence>
<evidence type="ECO:0000259" key="3">
    <source>
        <dbReference type="SMART" id="SM01042"/>
    </source>
</evidence>
<dbReference type="GO" id="GO:0055088">
    <property type="term" value="P:lipid homeostasis"/>
    <property type="evidence" value="ECO:0007669"/>
    <property type="project" value="InterPro"/>
</dbReference>
<keyword evidence="5" id="KW-1185">Reference proteome</keyword>
<name>A0A9W9NBF6_PENCI</name>
<dbReference type="GeneID" id="81389697"/>
<evidence type="ECO:0000313" key="5">
    <source>
        <dbReference type="Proteomes" id="UP001147733"/>
    </source>
</evidence>
<gene>
    <name evidence="4" type="ORF">N7469_011625</name>
</gene>
<dbReference type="GO" id="GO:0006998">
    <property type="term" value="P:nuclear envelope organization"/>
    <property type="evidence" value="ECO:0007669"/>
    <property type="project" value="InterPro"/>
</dbReference>
<keyword evidence="2" id="KW-1133">Transmembrane helix</keyword>
<keyword evidence="2" id="KW-0472">Membrane</keyword>
<feature type="domain" description="Brl1/Brr6" evidence="3">
    <location>
        <begin position="236"/>
        <end position="369"/>
    </location>
</feature>
<comment type="caution">
    <text evidence="4">The sequence shown here is derived from an EMBL/GenBank/DDBJ whole genome shotgun (WGS) entry which is preliminary data.</text>
</comment>
<proteinExistence type="predicted"/>
<feature type="compositionally biased region" description="Low complexity" evidence="1">
    <location>
        <begin position="57"/>
        <end position="82"/>
    </location>
</feature>
<feature type="transmembrane region" description="Helical" evidence="2">
    <location>
        <begin position="238"/>
        <end position="260"/>
    </location>
</feature>
<feature type="transmembrane region" description="Helical" evidence="2">
    <location>
        <begin position="321"/>
        <end position="339"/>
    </location>
</feature>
<dbReference type="InterPro" id="IPR018767">
    <property type="entry name" value="Brl1/Brr6_dom"/>
</dbReference>
<feature type="compositionally biased region" description="Basic and acidic residues" evidence="1">
    <location>
        <begin position="168"/>
        <end position="179"/>
    </location>
</feature>
<protein>
    <submittedName>
        <fullName evidence="4">Nucleus export protein BRR6</fullName>
    </submittedName>
</protein>
<feature type="compositionally biased region" description="Basic and acidic residues" evidence="1">
    <location>
        <begin position="442"/>
        <end position="452"/>
    </location>
</feature>
<reference evidence="4" key="2">
    <citation type="journal article" date="2023" name="IMA Fungus">
        <title>Comparative genomic study of the Penicillium genus elucidates a diverse pangenome and 15 lateral gene transfer events.</title>
        <authorList>
            <person name="Petersen C."/>
            <person name="Sorensen T."/>
            <person name="Nielsen M.R."/>
            <person name="Sondergaard T.E."/>
            <person name="Sorensen J.L."/>
            <person name="Fitzpatrick D.A."/>
            <person name="Frisvad J.C."/>
            <person name="Nielsen K.L."/>
        </authorList>
    </citation>
    <scope>NUCLEOTIDE SEQUENCE</scope>
    <source>
        <strain evidence="4">IBT 23319</strain>
    </source>
</reference>
<reference evidence="4" key="1">
    <citation type="submission" date="2022-11" db="EMBL/GenBank/DDBJ databases">
        <authorList>
            <person name="Petersen C."/>
        </authorList>
    </citation>
    <scope>NUCLEOTIDE SEQUENCE</scope>
    <source>
        <strain evidence="4">IBT 23319</strain>
    </source>
</reference>
<feature type="transmembrane region" description="Helical" evidence="2">
    <location>
        <begin position="345"/>
        <end position="365"/>
    </location>
</feature>
<dbReference type="InterPro" id="IPR040202">
    <property type="entry name" value="Brl1/Brr6"/>
</dbReference>
<sequence length="465" mass="52646">MDSRTAETPMEFEWQHRQPGDANSAFYRVGLQHENKKRNYSAFGSPEKKTIPSLRAPNSHPFLFSHPSSPSPFTSQPASQTPRFGQSAWTTPRKPTEIDFSSGAEFSSPDQADNEDTPEQPIRHQRQNSLFNNRGRFAPNASPGRGEIRKNTYSDAVARRVFKKRRQRDKEIGRRVRVDSDDESDRPSSSEGVVSGKSGKQKRLPGMKREGQVARTSGLSQLFEFLERHPNMPSILSWWAQLMLNVTIFSIAVWVVWSILQSIRSEFNHRAELESGSILTQIHQCAKDYLNNGCESPHRAPALTTLCNDWQKCMDRDPAKVAHAQLSAATMAIIINSFIEPISWKAVIIFLVGMCVVTVVSNWSLSAFRNNLNQQDYMQHSSHYPPVNPDMNRMYHHAGMLHSVPNYGFSQPTHQLAADPSADAEKENAPLMLESANMEFVTERSRDREAHLRSPSPAKRSRQFS</sequence>
<dbReference type="Proteomes" id="UP001147733">
    <property type="component" value="Unassembled WGS sequence"/>
</dbReference>